<evidence type="ECO:0000256" key="1">
    <source>
        <dbReference type="ARBA" id="ARBA00022737"/>
    </source>
</evidence>
<dbReference type="RefSeq" id="XP_028817866.1">
    <property type="nucleotide sequence ID" value="XM_028962033.1"/>
</dbReference>
<dbReference type="PROSITE" id="PS50088">
    <property type="entry name" value="ANK_REPEAT"/>
    <property type="match status" value="2"/>
</dbReference>
<organism evidence="5 6">
    <name type="scientific">Denticeps clupeoides</name>
    <name type="common">denticle herring</name>
    <dbReference type="NCBI Taxonomy" id="299321"/>
    <lineage>
        <taxon>Eukaryota</taxon>
        <taxon>Metazoa</taxon>
        <taxon>Chordata</taxon>
        <taxon>Craniata</taxon>
        <taxon>Vertebrata</taxon>
        <taxon>Euteleostomi</taxon>
        <taxon>Actinopterygii</taxon>
        <taxon>Neopterygii</taxon>
        <taxon>Teleostei</taxon>
        <taxon>Clupei</taxon>
        <taxon>Clupeiformes</taxon>
        <taxon>Denticipitoidei</taxon>
        <taxon>Denticipitidae</taxon>
        <taxon>Denticeps</taxon>
    </lineage>
</organism>
<evidence type="ECO:0000256" key="4">
    <source>
        <dbReference type="SAM" id="MobiDB-lite"/>
    </source>
</evidence>
<name>A0A8C3ZY85_9TELE</name>
<gene>
    <name evidence="5" type="primary">ANKRD49</name>
</gene>
<dbReference type="Ensembl" id="ENSDCDT00010036797.1">
    <property type="protein sequence ID" value="ENSDCDP00010029681.1"/>
    <property type="gene ID" value="ENSDCDG00010018962.1"/>
</dbReference>
<dbReference type="Proteomes" id="UP000694580">
    <property type="component" value="Chromosome 19"/>
</dbReference>
<dbReference type="PANTHER" id="PTHR24198">
    <property type="entry name" value="ANKYRIN REPEAT AND PROTEIN KINASE DOMAIN-CONTAINING PROTEIN"/>
    <property type="match status" value="1"/>
</dbReference>
<evidence type="ECO:0008006" key="7">
    <source>
        <dbReference type="Google" id="ProtNLM"/>
    </source>
</evidence>
<dbReference type="Pfam" id="PF12796">
    <property type="entry name" value="Ank_2"/>
    <property type="match status" value="1"/>
</dbReference>
<reference evidence="5 6" key="1">
    <citation type="submission" date="2020-06" db="EMBL/GenBank/DDBJ databases">
        <authorList>
            <consortium name="Wellcome Sanger Institute Data Sharing"/>
        </authorList>
    </citation>
    <scope>NUCLEOTIDE SEQUENCE [LARGE SCALE GENOMIC DNA]</scope>
</reference>
<evidence type="ECO:0000256" key="2">
    <source>
        <dbReference type="ARBA" id="ARBA00023043"/>
    </source>
</evidence>
<dbReference type="InterPro" id="IPR036770">
    <property type="entry name" value="Ankyrin_rpt-contain_sf"/>
</dbReference>
<dbReference type="GeneTree" id="ENSGT00390000003919"/>
<dbReference type="RefSeq" id="XP_028817867.1">
    <property type="nucleotide sequence ID" value="XM_028962034.1"/>
</dbReference>
<evidence type="ECO:0000313" key="6">
    <source>
        <dbReference type="Proteomes" id="UP000694580"/>
    </source>
</evidence>
<accession>A0A8C3ZY85</accession>
<dbReference type="AlphaFoldDB" id="A0A8C3ZY85"/>
<dbReference type="InterPro" id="IPR002110">
    <property type="entry name" value="Ankyrin_rpt"/>
</dbReference>
<dbReference type="RefSeq" id="XP_028817869.1">
    <property type="nucleotide sequence ID" value="XM_028962036.1"/>
</dbReference>
<dbReference type="PROSITE" id="PS50297">
    <property type="entry name" value="ANK_REP_REGION"/>
    <property type="match status" value="1"/>
</dbReference>
<evidence type="ECO:0000313" key="5">
    <source>
        <dbReference type="Ensembl" id="ENSDCDP00010029687.1"/>
    </source>
</evidence>
<dbReference type="Gene3D" id="1.25.40.20">
    <property type="entry name" value="Ankyrin repeat-containing domain"/>
    <property type="match status" value="1"/>
</dbReference>
<evidence type="ECO:0000256" key="3">
    <source>
        <dbReference type="PROSITE-ProRule" id="PRU00023"/>
    </source>
</evidence>
<proteinExistence type="predicted"/>
<dbReference type="SUPFAM" id="SSF48403">
    <property type="entry name" value="Ankyrin repeat"/>
    <property type="match status" value="1"/>
</dbReference>
<sequence length="222" mass="24579">MEFPGDFNQLELLQTHCHLIPRGTTGPWNEEEEEEENKEEHTEEWYLQEECRMQETCCPADFMLWAAENNRLSVVPRLLSLDSSLIGCCDSDGYTALHRASYEGHAGMVQVLMDAGAELEARTADGWTPLHCACRWDKVAVASCLLWAGALVNSHSHGKVTPLHLAAGNAGAGKTLELMLMHRQLQAGLCNNSGETAYTIACRSSKHFHLFEITDACNTVST</sequence>
<dbReference type="GeneID" id="114769218"/>
<keyword evidence="2 3" id="KW-0040">ANK repeat</keyword>
<protein>
    <recommendedName>
        <fullName evidence="7">Ankyrin repeat domain-containing protein 49</fullName>
    </recommendedName>
</protein>
<keyword evidence="1" id="KW-0677">Repeat</keyword>
<dbReference type="RefSeq" id="XP_028817868.1">
    <property type="nucleotide sequence ID" value="XM_028962035.1"/>
</dbReference>
<feature type="repeat" description="ANK" evidence="3">
    <location>
        <begin position="125"/>
        <end position="157"/>
    </location>
</feature>
<dbReference type="PANTHER" id="PTHR24198:SF165">
    <property type="entry name" value="ANKYRIN REPEAT-CONTAINING PROTEIN-RELATED"/>
    <property type="match status" value="1"/>
</dbReference>
<feature type="repeat" description="ANK" evidence="3">
    <location>
        <begin position="92"/>
        <end position="124"/>
    </location>
</feature>
<reference evidence="5" key="2">
    <citation type="submission" date="2025-05" db="UniProtKB">
        <authorList>
            <consortium name="Ensembl"/>
        </authorList>
    </citation>
    <scope>IDENTIFICATION</scope>
</reference>
<feature type="region of interest" description="Disordered" evidence="4">
    <location>
        <begin position="21"/>
        <end position="40"/>
    </location>
</feature>
<dbReference type="SMART" id="SM00248">
    <property type="entry name" value="ANK"/>
    <property type="match status" value="3"/>
</dbReference>
<dbReference type="Ensembl" id="ENSDCDT00010036804.1">
    <property type="protein sequence ID" value="ENSDCDP00010029687.1"/>
    <property type="gene ID" value="ENSDCDG00010018962.1"/>
</dbReference>
<keyword evidence="6" id="KW-1185">Reference proteome</keyword>